<dbReference type="GO" id="GO:0051480">
    <property type="term" value="P:regulation of cytosolic calcium ion concentration"/>
    <property type="evidence" value="ECO:0007669"/>
    <property type="project" value="TreeGrafter"/>
</dbReference>
<feature type="domain" description="VTT" evidence="3">
    <location>
        <begin position="7"/>
        <end position="60"/>
    </location>
</feature>
<sequence length="152" mass="16627">MTVVEGEEGFRVIALTRLTPIPFGLQNGIFAMSKVSTLTFVSASCLGLLPTQALNAYLGATLRSAQDISDQQSFSNVFLVFQVAVSIFLSMYIVRVAQRRLHNKLEDDNFIKREGDSDNSRPLLPLKSVPSTDGCTDSGVSLHEPFEVKVTS</sequence>
<evidence type="ECO:0000256" key="1">
    <source>
        <dbReference type="SAM" id="MobiDB-lite"/>
    </source>
</evidence>
<dbReference type="Proteomes" id="UP000230750">
    <property type="component" value="Unassembled WGS sequence"/>
</dbReference>
<dbReference type="PANTHER" id="PTHR46593">
    <property type="entry name" value="TRANSMEMBRANE PROTEIN 64"/>
    <property type="match status" value="1"/>
</dbReference>
<dbReference type="STRING" id="307972.A0A2G8K235"/>
<dbReference type="InterPro" id="IPR053069">
    <property type="entry name" value="TVP38/TMEM64"/>
</dbReference>
<feature type="region of interest" description="Disordered" evidence="1">
    <location>
        <begin position="121"/>
        <end position="140"/>
    </location>
</feature>
<evidence type="ECO:0000313" key="5">
    <source>
        <dbReference type="Proteomes" id="UP000230750"/>
    </source>
</evidence>
<keyword evidence="2 4" id="KW-0812">Transmembrane</keyword>
<feature type="compositionally biased region" description="Polar residues" evidence="1">
    <location>
        <begin position="129"/>
        <end position="139"/>
    </location>
</feature>
<evidence type="ECO:0000256" key="2">
    <source>
        <dbReference type="SAM" id="Phobius"/>
    </source>
</evidence>
<reference evidence="4 5" key="1">
    <citation type="journal article" date="2017" name="PLoS Biol.">
        <title>The sea cucumber genome provides insights into morphological evolution and visceral regeneration.</title>
        <authorList>
            <person name="Zhang X."/>
            <person name="Sun L."/>
            <person name="Yuan J."/>
            <person name="Sun Y."/>
            <person name="Gao Y."/>
            <person name="Zhang L."/>
            <person name="Li S."/>
            <person name="Dai H."/>
            <person name="Hamel J.F."/>
            <person name="Liu C."/>
            <person name="Yu Y."/>
            <person name="Liu S."/>
            <person name="Lin W."/>
            <person name="Guo K."/>
            <person name="Jin S."/>
            <person name="Xu P."/>
            <person name="Storey K.B."/>
            <person name="Huan P."/>
            <person name="Zhang T."/>
            <person name="Zhou Y."/>
            <person name="Zhang J."/>
            <person name="Lin C."/>
            <person name="Li X."/>
            <person name="Xing L."/>
            <person name="Huo D."/>
            <person name="Sun M."/>
            <person name="Wang L."/>
            <person name="Mercier A."/>
            <person name="Li F."/>
            <person name="Yang H."/>
            <person name="Xiang J."/>
        </authorList>
    </citation>
    <scope>NUCLEOTIDE SEQUENCE [LARGE SCALE GENOMIC DNA]</scope>
    <source>
        <strain evidence="4">Shaxun</strain>
        <tissue evidence="4">Muscle</tissue>
    </source>
</reference>
<dbReference type="PANTHER" id="PTHR46593:SF1">
    <property type="entry name" value="TRANSMEMBRANE PROTEIN 64"/>
    <property type="match status" value="1"/>
</dbReference>
<dbReference type="AlphaFoldDB" id="A0A2G8K235"/>
<feature type="transmembrane region" description="Helical" evidence="2">
    <location>
        <begin position="74"/>
        <end position="94"/>
    </location>
</feature>
<accession>A0A2G8K235</accession>
<comment type="caution">
    <text evidence="4">The sequence shown here is derived from an EMBL/GenBank/DDBJ whole genome shotgun (WGS) entry which is preliminary data.</text>
</comment>
<feature type="transmembrane region" description="Helical" evidence="2">
    <location>
        <begin position="35"/>
        <end position="54"/>
    </location>
</feature>
<dbReference type="OrthoDB" id="166803at2759"/>
<organism evidence="4 5">
    <name type="scientific">Stichopus japonicus</name>
    <name type="common">Sea cucumber</name>
    <dbReference type="NCBI Taxonomy" id="307972"/>
    <lineage>
        <taxon>Eukaryota</taxon>
        <taxon>Metazoa</taxon>
        <taxon>Echinodermata</taxon>
        <taxon>Eleutherozoa</taxon>
        <taxon>Echinozoa</taxon>
        <taxon>Holothuroidea</taxon>
        <taxon>Aspidochirotacea</taxon>
        <taxon>Aspidochirotida</taxon>
        <taxon>Stichopodidae</taxon>
        <taxon>Apostichopus</taxon>
    </lineage>
</organism>
<proteinExistence type="predicted"/>
<dbReference type="Pfam" id="PF09335">
    <property type="entry name" value="VTT_dom"/>
    <property type="match status" value="1"/>
</dbReference>
<keyword evidence="2" id="KW-1133">Transmembrane helix</keyword>
<name>A0A2G8K235_STIJA</name>
<protein>
    <submittedName>
        <fullName evidence="4">Putative transmembrane protein</fullName>
    </submittedName>
</protein>
<keyword evidence="2" id="KW-0472">Membrane</keyword>
<dbReference type="EMBL" id="MRZV01000964">
    <property type="protein sequence ID" value="PIK42078.1"/>
    <property type="molecule type" value="Genomic_DNA"/>
</dbReference>
<evidence type="ECO:0000313" key="4">
    <source>
        <dbReference type="EMBL" id="PIK42078.1"/>
    </source>
</evidence>
<gene>
    <name evidence="4" type="ORF">BSL78_21074</name>
</gene>
<dbReference type="GO" id="GO:0005783">
    <property type="term" value="C:endoplasmic reticulum"/>
    <property type="evidence" value="ECO:0007669"/>
    <property type="project" value="TreeGrafter"/>
</dbReference>
<dbReference type="InterPro" id="IPR032816">
    <property type="entry name" value="VTT_dom"/>
</dbReference>
<evidence type="ECO:0000259" key="3">
    <source>
        <dbReference type="Pfam" id="PF09335"/>
    </source>
</evidence>
<keyword evidence="5" id="KW-1185">Reference proteome</keyword>